<evidence type="ECO:0000313" key="3">
    <source>
        <dbReference type="Proteomes" id="UP000002668"/>
    </source>
</evidence>
<dbReference type="VEuPathDB" id="FungiDB:LEMA_P119420.1"/>
<dbReference type="Pfam" id="PF00646">
    <property type="entry name" value="F-box"/>
    <property type="match status" value="1"/>
</dbReference>
<dbReference type="Gene3D" id="3.80.10.10">
    <property type="entry name" value="Ribonuclease Inhibitor"/>
    <property type="match status" value="1"/>
</dbReference>
<dbReference type="InterPro" id="IPR032675">
    <property type="entry name" value="LRR_dom_sf"/>
</dbReference>
<reference evidence="3" key="1">
    <citation type="journal article" date="2011" name="Nat. Commun.">
        <title>Effector diversification within compartments of the Leptosphaeria maculans genome affected by Repeat-Induced Point mutations.</title>
        <authorList>
            <person name="Rouxel T."/>
            <person name="Grandaubert J."/>
            <person name="Hane J.K."/>
            <person name="Hoede C."/>
            <person name="van de Wouw A.P."/>
            <person name="Couloux A."/>
            <person name="Dominguez V."/>
            <person name="Anthouard V."/>
            <person name="Bally P."/>
            <person name="Bourras S."/>
            <person name="Cozijnsen A.J."/>
            <person name="Ciuffetti L.M."/>
            <person name="Degrave A."/>
            <person name="Dilmaghani A."/>
            <person name="Duret L."/>
            <person name="Fudal I."/>
            <person name="Goodwin S.B."/>
            <person name="Gout L."/>
            <person name="Glaser N."/>
            <person name="Linglin J."/>
            <person name="Kema G.H.J."/>
            <person name="Lapalu N."/>
            <person name="Lawrence C.B."/>
            <person name="May K."/>
            <person name="Meyer M."/>
            <person name="Ollivier B."/>
            <person name="Poulain J."/>
            <person name="Schoch C.L."/>
            <person name="Simon A."/>
            <person name="Spatafora J.W."/>
            <person name="Stachowiak A."/>
            <person name="Turgeon B.G."/>
            <person name="Tyler B.M."/>
            <person name="Vincent D."/>
            <person name="Weissenbach J."/>
            <person name="Amselem J."/>
            <person name="Quesneville H."/>
            <person name="Oliver R.P."/>
            <person name="Wincker P."/>
            <person name="Balesdent M.-H."/>
            <person name="Howlett B.J."/>
        </authorList>
    </citation>
    <scope>NUCLEOTIDE SEQUENCE [LARGE SCALE GENOMIC DNA]</scope>
    <source>
        <strain evidence="3">JN3 / isolate v23.1.3 / race Av1-4-5-6-7-8</strain>
    </source>
</reference>
<dbReference type="OrthoDB" id="5425556at2759"/>
<feature type="domain" description="F-box" evidence="1">
    <location>
        <begin position="2"/>
        <end position="48"/>
    </location>
</feature>
<dbReference type="SUPFAM" id="SSF81383">
    <property type="entry name" value="F-box domain"/>
    <property type="match status" value="1"/>
</dbReference>
<gene>
    <name evidence="2" type="ORF">LEMA_P119420.1</name>
</gene>
<dbReference type="SMART" id="SM00256">
    <property type="entry name" value="FBOX"/>
    <property type="match status" value="1"/>
</dbReference>
<dbReference type="HOGENOM" id="CLU_081038_0_0_1"/>
<evidence type="ECO:0000259" key="1">
    <source>
        <dbReference type="PROSITE" id="PS50181"/>
    </source>
</evidence>
<dbReference type="OMA" id="MAYDLDV"/>
<dbReference type="SUPFAM" id="SSF52047">
    <property type="entry name" value="RNI-like"/>
    <property type="match status" value="1"/>
</dbReference>
<dbReference type="EMBL" id="FP929123">
    <property type="protein sequence ID" value="CBX94451.1"/>
    <property type="molecule type" value="Genomic_DNA"/>
</dbReference>
<dbReference type="AlphaFoldDB" id="E4ZT20"/>
<dbReference type="eggNOG" id="ENOG502SN3Y">
    <property type="taxonomic scope" value="Eukaryota"/>
</dbReference>
<sequence length="299" mass="33997">MTRSLLDLPPELLSQILESLPVQALLRFSQTSRLARTLANSNLHTLNLAIKPICGRAANDYCEQRNCIRIPDASTYDYGVLLQFHNALLVSVVTRHAVMLRTLDLSLWTLTTPIAEVISTLFALRDLSIKVEDDLYARSVPRSSIALEKKEQNKAWDLLGLGAVWKPRLRRFKIQNADLTTAQLRKLLEHSRYCEEIWLGGCRFIDKDVWVFLGHEWEGRSTLQRLHVAHCGFLIEEKSLEAISGLTGLQSLNIQGCHAQGDGVVEHWNQQVWHIPYLIPPKHVDDPHDSAIEVDPDYL</sequence>
<dbReference type="PROSITE" id="PS50181">
    <property type="entry name" value="FBOX"/>
    <property type="match status" value="1"/>
</dbReference>
<organism evidence="3">
    <name type="scientific">Leptosphaeria maculans (strain JN3 / isolate v23.1.3 / race Av1-4-5-6-7-8)</name>
    <name type="common">Blackleg fungus</name>
    <name type="synonym">Phoma lingam</name>
    <dbReference type="NCBI Taxonomy" id="985895"/>
    <lineage>
        <taxon>Eukaryota</taxon>
        <taxon>Fungi</taxon>
        <taxon>Dikarya</taxon>
        <taxon>Ascomycota</taxon>
        <taxon>Pezizomycotina</taxon>
        <taxon>Dothideomycetes</taxon>
        <taxon>Pleosporomycetidae</taxon>
        <taxon>Pleosporales</taxon>
        <taxon>Pleosporineae</taxon>
        <taxon>Leptosphaeriaceae</taxon>
        <taxon>Plenodomus</taxon>
        <taxon>Plenodomus lingam/Leptosphaeria maculans species complex</taxon>
    </lineage>
</organism>
<proteinExistence type="predicted"/>
<dbReference type="InterPro" id="IPR036047">
    <property type="entry name" value="F-box-like_dom_sf"/>
</dbReference>
<dbReference type="Gene3D" id="1.20.1280.50">
    <property type="match status" value="1"/>
</dbReference>
<keyword evidence="3" id="KW-1185">Reference proteome</keyword>
<accession>E4ZT20</accession>
<evidence type="ECO:0000313" key="2">
    <source>
        <dbReference type="EMBL" id="CBX94451.1"/>
    </source>
</evidence>
<dbReference type="Proteomes" id="UP000002668">
    <property type="component" value="Genome"/>
</dbReference>
<dbReference type="CDD" id="cd09917">
    <property type="entry name" value="F-box_SF"/>
    <property type="match status" value="1"/>
</dbReference>
<name>E4ZT20_LEPMJ</name>
<dbReference type="InterPro" id="IPR001810">
    <property type="entry name" value="F-box_dom"/>
</dbReference>
<dbReference type="GeneID" id="13291123"/>
<protein>
    <recommendedName>
        <fullName evidence="1">F-box domain-containing protein</fullName>
    </recommendedName>
</protein>
<dbReference type="InParanoid" id="E4ZT20"/>